<protein>
    <recommendedName>
        <fullName evidence="3">HAD-like protein</fullName>
    </recommendedName>
</protein>
<dbReference type="PANTHER" id="PTHR28181">
    <property type="entry name" value="UPF0655 PROTEIN YCR015C"/>
    <property type="match status" value="1"/>
</dbReference>
<accession>A0A6A6W8P9</accession>
<dbReference type="InterPro" id="IPR050849">
    <property type="entry name" value="HAD-like_hydrolase_phosphatase"/>
</dbReference>
<organism evidence="1 2">
    <name type="scientific">Pseudovirgaria hyperparasitica</name>
    <dbReference type="NCBI Taxonomy" id="470096"/>
    <lineage>
        <taxon>Eukaryota</taxon>
        <taxon>Fungi</taxon>
        <taxon>Dikarya</taxon>
        <taxon>Ascomycota</taxon>
        <taxon>Pezizomycotina</taxon>
        <taxon>Dothideomycetes</taxon>
        <taxon>Dothideomycetes incertae sedis</taxon>
        <taxon>Acrospermales</taxon>
        <taxon>Acrospermaceae</taxon>
        <taxon>Pseudovirgaria</taxon>
    </lineage>
</organism>
<evidence type="ECO:0008006" key="3">
    <source>
        <dbReference type="Google" id="ProtNLM"/>
    </source>
</evidence>
<dbReference type="InterPro" id="IPR036412">
    <property type="entry name" value="HAD-like_sf"/>
</dbReference>
<dbReference type="GeneID" id="54484862"/>
<dbReference type="SUPFAM" id="SSF56784">
    <property type="entry name" value="HAD-like"/>
    <property type="match status" value="1"/>
</dbReference>
<evidence type="ECO:0000313" key="1">
    <source>
        <dbReference type="EMBL" id="KAF2759258.1"/>
    </source>
</evidence>
<dbReference type="InterPro" id="IPR023214">
    <property type="entry name" value="HAD_sf"/>
</dbReference>
<sequence>MNSLIRRAPNSALPVMQLTLDFDGTLTKRDTLHLLHQAAKHARPTESRKLTQQWTNIVEAYVQDLQSHIDRYMPAAPTRTTIAAERAFLASLASVEARSIARVADTKALKGTRSQDLHHVSADVEMRVGWSSLLTYAAKHRVDVRILSVNWSATFINVAIQHALQSIIPSELRDATAAVPAGPIYGDHDKLLPVIIANELEGLPLGTSTGVIKGPNGGRGVHTSADKLHYFGVSSKDKAPVVYVGDSTTDLECLLAADVGICIRDEEIGSGQRALMETFVRLGVGVVPHTEWRKAKKGEVLLWAGDMADVTVVVKGLHGEDEAG</sequence>
<dbReference type="EMBL" id="ML996570">
    <property type="protein sequence ID" value="KAF2759258.1"/>
    <property type="molecule type" value="Genomic_DNA"/>
</dbReference>
<gene>
    <name evidence="1" type="ORF">EJ05DRAFT_475482</name>
</gene>
<dbReference type="Proteomes" id="UP000799437">
    <property type="component" value="Unassembled WGS sequence"/>
</dbReference>
<dbReference type="RefSeq" id="XP_033601709.1">
    <property type="nucleotide sequence ID" value="XM_033743808.1"/>
</dbReference>
<dbReference type="PANTHER" id="PTHR28181:SF1">
    <property type="entry name" value="COLD TOLERANCE PROTEIN 1"/>
    <property type="match status" value="1"/>
</dbReference>
<feature type="non-terminal residue" evidence="1">
    <location>
        <position position="1"/>
    </location>
</feature>
<evidence type="ECO:0000313" key="2">
    <source>
        <dbReference type="Proteomes" id="UP000799437"/>
    </source>
</evidence>
<keyword evidence="2" id="KW-1185">Reference proteome</keyword>
<dbReference type="Gene3D" id="3.40.50.1000">
    <property type="entry name" value="HAD superfamily/HAD-like"/>
    <property type="match status" value="1"/>
</dbReference>
<proteinExistence type="predicted"/>
<name>A0A6A6W8P9_9PEZI</name>
<reference evidence="1" key="1">
    <citation type="journal article" date="2020" name="Stud. Mycol.">
        <title>101 Dothideomycetes genomes: a test case for predicting lifestyles and emergence of pathogens.</title>
        <authorList>
            <person name="Haridas S."/>
            <person name="Albert R."/>
            <person name="Binder M."/>
            <person name="Bloem J."/>
            <person name="Labutti K."/>
            <person name="Salamov A."/>
            <person name="Andreopoulos B."/>
            <person name="Baker S."/>
            <person name="Barry K."/>
            <person name="Bills G."/>
            <person name="Bluhm B."/>
            <person name="Cannon C."/>
            <person name="Castanera R."/>
            <person name="Culley D."/>
            <person name="Daum C."/>
            <person name="Ezra D."/>
            <person name="Gonzalez J."/>
            <person name="Henrissat B."/>
            <person name="Kuo A."/>
            <person name="Liang C."/>
            <person name="Lipzen A."/>
            <person name="Lutzoni F."/>
            <person name="Magnuson J."/>
            <person name="Mondo S."/>
            <person name="Nolan M."/>
            <person name="Ohm R."/>
            <person name="Pangilinan J."/>
            <person name="Park H.-J."/>
            <person name="Ramirez L."/>
            <person name="Alfaro M."/>
            <person name="Sun H."/>
            <person name="Tritt A."/>
            <person name="Yoshinaga Y."/>
            <person name="Zwiers L.-H."/>
            <person name="Turgeon B."/>
            <person name="Goodwin S."/>
            <person name="Spatafora J."/>
            <person name="Crous P."/>
            <person name="Grigoriev I."/>
        </authorList>
    </citation>
    <scope>NUCLEOTIDE SEQUENCE</scope>
    <source>
        <strain evidence="1">CBS 121739</strain>
    </source>
</reference>
<dbReference type="AlphaFoldDB" id="A0A6A6W8P9"/>
<dbReference type="OrthoDB" id="10255128at2759"/>